<dbReference type="PANTHER" id="PTHR45947">
    <property type="entry name" value="SULFOQUINOVOSYL TRANSFERASE SQD2"/>
    <property type="match status" value="1"/>
</dbReference>
<accession>A0A495RBB8</accession>
<gene>
    <name evidence="3" type="ORF">DES39_1903</name>
</gene>
<dbReference type="RefSeq" id="WP_121145540.1">
    <property type="nucleotide sequence ID" value="NZ_RBWY01000004.1"/>
</dbReference>
<name>A0A495RBB8_9GAMM</name>
<dbReference type="Proteomes" id="UP000278542">
    <property type="component" value="Unassembled WGS sequence"/>
</dbReference>
<dbReference type="InterPro" id="IPR028098">
    <property type="entry name" value="Glyco_trans_4-like_N"/>
</dbReference>
<dbReference type="Pfam" id="PF13439">
    <property type="entry name" value="Glyco_transf_4"/>
    <property type="match status" value="1"/>
</dbReference>
<keyword evidence="4" id="KW-1185">Reference proteome</keyword>
<dbReference type="OrthoDB" id="9777346at2"/>
<evidence type="ECO:0000313" key="4">
    <source>
        <dbReference type="Proteomes" id="UP000278542"/>
    </source>
</evidence>
<dbReference type="AlphaFoldDB" id="A0A495RBB8"/>
<dbReference type="InterPro" id="IPR050194">
    <property type="entry name" value="Glycosyltransferase_grp1"/>
</dbReference>
<dbReference type="InterPro" id="IPR001296">
    <property type="entry name" value="Glyco_trans_1"/>
</dbReference>
<evidence type="ECO:0000259" key="2">
    <source>
        <dbReference type="Pfam" id="PF13439"/>
    </source>
</evidence>
<dbReference type="Pfam" id="PF00534">
    <property type="entry name" value="Glycos_transf_1"/>
    <property type="match status" value="1"/>
</dbReference>
<proteinExistence type="predicted"/>
<dbReference type="SUPFAM" id="SSF53756">
    <property type="entry name" value="UDP-Glycosyltransferase/glycogen phosphorylase"/>
    <property type="match status" value="1"/>
</dbReference>
<reference evidence="3 4" key="1">
    <citation type="submission" date="2018-10" db="EMBL/GenBank/DDBJ databases">
        <title>Genomic Encyclopedia of Type Strains, Phase IV (KMG-IV): sequencing the most valuable type-strain genomes for metagenomic binning, comparative biology and taxonomic classification.</title>
        <authorList>
            <person name="Goeker M."/>
        </authorList>
    </citation>
    <scope>NUCLEOTIDE SEQUENCE [LARGE SCALE GENOMIC DNA]</scope>
    <source>
        <strain evidence="3 4">DSM 22228</strain>
    </source>
</reference>
<evidence type="ECO:0000313" key="3">
    <source>
        <dbReference type="EMBL" id="RKS84689.1"/>
    </source>
</evidence>
<dbReference type="GO" id="GO:0016757">
    <property type="term" value="F:glycosyltransferase activity"/>
    <property type="evidence" value="ECO:0007669"/>
    <property type="project" value="InterPro"/>
</dbReference>
<sequence>MKILHVAETIKGGIATVLNQLIAYQTKQDTVVLLIPDSQCEHIKNIDKYDCFLFKRTGRNIASFFSLLVSFIRVFCKEKPDIVHLHSSFAGVICRIMLIFLYPFQRTKVVYCPHAFSFLMTTSINKRRLYVFIERLMQIVTNKIICVSQYEYDQSVNYGLSKNKLVMIYNGVPQWNKDLDTVKNPYPINSKINLLFIGRFDYQKGFDILLDSMPNLANCHLTAIGDFVNDEAIINDTNMHKYDNISFKGWMTHQQIIPYLFYCDAVIVPSRWEGFAIVPLEAMSYSKAIIAANTTSLPEVVENGITGYLFSINQRDSLVKLLLQLDKENLKALGENGFYKYKKNFTDANMLNNVELLYKKMKS</sequence>
<protein>
    <submittedName>
        <fullName evidence="3">Glycosyltransferase involved in cell wall biosynthesis</fullName>
    </submittedName>
</protein>
<keyword evidence="3" id="KW-0808">Transferase</keyword>
<feature type="domain" description="Glycosyltransferase subfamily 4-like N-terminal" evidence="2">
    <location>
        <begin position="12"/>
        <end position="172"/>
    </location>
</feature>
<organism evidence="3 4">
    <name type="scientific">Orbus hercynius</name>
    <dbReference type="NCBI Taxonomy" id="593135"/>
    <lineage>
        <taxon>Bacteria</taxon>
        <taxon>Pseudomonadati</taxon>
        <taxon>Pseudomonadota</taxon>
        <taxon>Gammaproteobacteria</taxon>
        <taxon>Orbales</taxon>
        <taxon>Orbaceae</taxon>
        <taxon>Orbus</taxon>
    </lineage>
</organism>
<feature type="domain" description="Glycosyl transferase family 1" evidence="1">
    <location>
        <begin position="190"/>
        <end position="336"/>
    </location>
</feature>
<dbReference type="EMBL" id="RBWY01000004">
    <property type="protein sequence ID" value="RKS84689.1"/>
    <property type="molecule type" value="Genomic_DNA"/>
</dbReference>
<comment type="caution">
    <text evidence="3">The sequence shown here is derived from an EMBL/GenBank/DDBJ whole genome shotgun (WGS) entry which is preliminary data.</text>
</comment>
<evidence type="ECO:0000259" key="1">
    <source>
        <dbReference type="Pfam" id="PF00534"/>
    </source>
</evidence>
<dbReference type="PANTHER" id="PTHR45947:SF3">
    <property type="entry name" value="SULFOQUINOVOSYL TRANSFERASE SQD2"/>
    <property type="match status" value="1"/>
</dbReference>
<dbReference type="Gene3D" id="3.40.50.2000">
    <property type="entry name" value="Glycogen Phosphorylase B"/>
    <property type="match status" value="2"/>
</dbReference>